<sequence>MKGWTKTALPNLDHDGGKQWLTEMRNRLRDLLKTLKEDWYEGKLTCHNHFDAFGHIDDVLNRVPTEFADEDRRRFMASYFGHFLTMHREMNFSGGIIHRLLLRELHHNGQTDEMQFMLGNQSVRFSKVEFSLITGLRFGVVPDTTKYVAVENDIHQWYFPRADEVSLEEIRGVVTVAEFGEAYNVVKLCLTYMLNWILMGVDERFKIPVWQFRLVEELDTFDGFPWGAHIYRHSIYSFKHALDRRQDGFERRQ</sequence>
<organism evidence="2 3">
    <name type="scientific">Dipteronia dyeriana</name>
    <dbReference type="NCBI Taxonomy" id="168575"/>
    <lineage>
        <taxon>Eukaryota</taxon>
        <taxon>Viridiplantae</taxon>
        <taxon>Streptophyta</taxon>
        <taxon>Embryophyta</taxon>
        <taxon>Tracheophyta</taxon>
        <taxon>Spermatophyta</taxon>
        <taxon>Magnoliopsida</taxon>
        <taxon>eudicotyledons</taxon>
        <taxon>Gunneridae</taxon>
        <taxon>Pentapetalae</taxon>
        <taxon>rosids</taxon>
        <taxon>malvids</taxon>
        <taxon>Sapindales</taxon>
        <taxon>Sapindaceae</taxon>
        <taxon>Hippocastanoideae</taxon>
        <taxon>Acereae</taxon>
        <taxon>Dipteronia</taxon>
    </lineage>
</organism>
<gene>
    <name evidence="2" type="ORF">Ddye_012675</name>
</gene>
<evidence type="ECO:0000313" key="2">
    <source>
        <dbReference type="EMBL" id="KAK2652819.1"/>
    </source>
</evidence>
<dbReference type="EMBL" id="JANJYI010000004">
    <property type="protein sequence ID" value="KAK2652819.1"/>
    <property type="molecule type" value="Genomic_DNA"/>
</dbReference>
<keyword evidence="3" id="KW-1185">Reference proteome</keyword>
<dbReference type="InterPro" id="IPR015410">
    <property type="entry name" value="DUF1985"/>
</dbReference>
<dbReference type="Proteomes" id="UP001280121">
    <property type="component" value="Unassembled WGS sequence"/>
</dbReference>
<dbReference type="PANTHER" id="PTHR48449">
    <property type="entry name" value="DUF1985 DOMAIN-CONTAINING PROTEIN"/>
    <property type="match status" value="1"/>
</dbReference>
<reference evidence="2" key="1">
    <citation type="journal article" date="2023" name="Plant J.">
        <title>Genome sequences and population genomics provide insights into the demographic history, inbreeding, and mutation load of two 'living fossil' tree species of Dipteronia.</title>
        <authorList>
            <person name="Feng Y."/>
            <person name="Comes H.P."/>
            <person name="Chen J."/>
            <person name="Zhu S."/>
            <person name="Lu R."/>
            <person name="Zhang X."/>
            <person name="Li P."/>
            <person name="Qiu J."/>
            <person name="Olsen K.M."/>
            <person name="Qiu Y."/>
        </authorList>
    </citation>
    <scope>NUCLEOTIDE SEQUENCE</scope>
    <source>
        <strain evidence="2">KIB01</strain>
    </source>
</reference>
<feature type="domain" description="DUF1985" evidence="1">
    <location>
        <begin position="101"/>
        <end position="231"/>
    </location>
</feature>
<comment type="caution">
    <text evidence="2">The sequence shown here is derived from an EMBL/GenBank/DDBJ whole genome shotgun (WGS) entry which is preliminary data.</text>
</comment>
<proteinExistence type="predicted"/>
<accession>A0AAD9X4U7</accession>
<evidence type="ECO:0000259" key="1">
    <source>
        <dbReference type="Pfam" id="PF09331"/>
    </source>
</evidence>
<dbReference type="PANTHER" id="PTHR48449:SF1">
    <property type="entry name" value="DUF1985 DOMAIN-CONTAINING PROTEIN"/>
    <property type="match status" value="1"/>
</dbReference>
<protein>
    <recommendedName>
        <fullName evidence="1">DUF1985 domain-containing protein</fullName>
    </recommendedName>
</protein>
<dbReference type="AlphaFoldDB" id="A0AAD9X4U7"/>
<evidence type="ECO:0000313" key="3">
    <source>
        <dbReference type="Proteomes" id="UP001280121"/>
    </source>
</evidence>
<dbReference type="Pfam" id="PF09331">
    <property type="entry name" value="DUF1985"/>
    <property type="match status" value="1"/>
</dbReference>
<name>A0AAD9X4U7_9ROSI</name>